<dbReference type="Gene3D" id="3.20.20.70">
    <property type="entry name" value="Aldolase class I"/>
    <property type="match status" value="1"/>
</dbReference>
<evidence type="ECO:0000256" key="8">
    <source>
        <dbReference type="NCBIfam" id="TIGR01036"/>
    </source>
</evidence>
<dbReference type="Pfam" id="PF01180">
    <property type="entry name" value="DHO_dh"/>
    <property type="match status" value="1"/>
</dbReference>
<protein>
    <recommendedName>
        <fullName evidence="8">Dihydroorotate dehydrogenase (quinone)</fullName>
        <ecNumber evidence="8">1.3.5.2</ecNumber>
    </recommendedName>
</protein>
<dbReference type="SUPFAM" id="SSF51395">
    <property type="entry name" value="FMN-linked oxidoreductases"/>
    <property type="match status" value="1"/>
</dbReference>
<dbReference type="EC" id="1.3.5.2" evidence="8"/>
<comment type="pathway">
    <text evidence="2">Pyrimidine metabolism; UMP biosynthesis via de novo pathway.</text>
</comment>
<keyword evidence="6" id="KW-0560">Oxidoreductase</keyword>
<dbReference type="CDD" id="cd04738">
    <property type="entry name" value="DHOD_2_like"/>
    <property type="match status" value="1"/>
</dbReference>
<comment type="cofactor">
    <cofactor evidence="1">
        <name>FMN</name>
        <dbReference type="ChEBI" id="CHEBI:58210"/>
    </cofactor>
</comment>
<feature type="domain" description="Dihydroorotate dehydrogenase catalytic" evidence="9">
    <location>
        <begin position="75"/>
        <end position="369"/>
    </location>
</feature>
<dbReference type="GO" id="GO:0005886">
    <property type="term" value="C:plasma membrane"/>
    <property type="evidence" value="ECO:0007669"/>
    <property type="project" value="TreeGrafter"/>
</dbReference>
<evidence type="ECO:0000256" key="6">
    <source>
        <dbReference type="ARBA" id="ARBA00023002"/>
    </source>
</evidence>
<dbReference type="PANTHER" id="PTHR48109:SF4">
    <property type="entry name" value="DIHYDROOROTATE DEHYDROGENASE (QUINONE), MITOCHONDRIAL"/>
    <property type="match status" value="1"/>
</dbReference>
<dbReference type="Proteomes" id="UP000034516">
    <property type="component" value="Unassembled WGS sequence"/>
</dbReference>
<comment type="caution">
    <text evidence="10">The sequence shown here is derived from an EMBL/GenBank/DDBJ whole genome shotgun (WGS) entry which is preliminary data.</text>
</comment>
<dbReference type="InterPro" id="IPR050074">
    <property type="entry name" value="DHO_dehydrogenase"/>
</dbReference>
<dbReference type="PANTHER" id="PTHR48109">
    <property type="entry name" value="DIHYDROOROTATE DEHYDROGENASE (QUINONE), MITOCHONDRIAL-RELATED"/>
    <property type="match status" value="1"/>
</dbReference>
<accession>A0A0G1BYI7</accession>
<evidence type="ECO:0000256" key="5">
    <source>
        <dbReference type="ARBA" id="ARBA00022975"/>
    </source>
</evidence>
<keyword evidence="5" id="KW-0665">Pyrimidine biosynthesis</keyword>
<gene>
    <name evidence="10" type="ORF">UV02_C0013G0018</name>
</gene>
<evidence type="ECO:0000256" key="1">
    <source>
        <dbReference type="ARBA" id="ARBA00001917"/>
    </source>
</evidence>
<dbReference type="InterPro" id="IPR005719">
    <property type="entry name" value="Dihydroorotate_DH_2"/>
</dbReference>
<dbReference type="NCBIfam" id="NF003652">
    <property type="entry name" value="PRK05286.2-5"/>
    <property type="match status" value="1"/>
</dbReference>
<evidence type="ECO:0000313" key="11">
    <source>
        <dbReference type="Proteomes" id="UP000034516"/>
    </source>
</evidence>
<dbReference type="PATRIC" id="fig|1618677.3.peg.279"/>
<dbReference type="EMBL" id="LCCW01000013">
    <property type="protein sequence ID" value="KKS42478.1"/>
    <property type="molecule type" value="Genomic_DNA"/>
</dbReference>
<dbReference type="GO" id="GO:0106430">
    <property type="term" value="F:dihydroorotate dehydrogenase (quinone) activity"/>
    <property type="evidence" value="ECO:0007669"/>
    <property type="project" value="UniProtKB-EC"/>
</dbReference>
<organism evidence="10 11">
    <name type="scientific">Candidatus Kuenenbacteria bacterium GW2011_GWA2_42_15</name>
    <dbReference type="NCBI Taxonomy" id="1618677"/>
    <lineage>
        <taxon>Bacteria</taxon>
        <taxon>Candidatus Kueneniibacteriota</taxon>
    </lineage>
</organism>
<keyword evidence="4" id="KW-0288">FMN</keyword>
<proteinExistence type="predicted"/>
<dbReference type="AlphaFoldDB" id="A0A0G1BYI7"/>
<evidence type="ECO:0000256" key="2">
    <source>
        <dbReference type="ARBA" id="ARBA00004725"/>
    </source>
</evidence>
<keyword evidence="7" id="KW-0472">Membrane</keyword>
<evidence type="ECO:0000259" key="9">
    <source>
        <dbReference type="Pfam" id="PF01180"/>
    </source>
</evidence>
<dbReference type="InterPro" id="IPR005720">
    <property type="entry name" value="Dihydroorotate_DH_cat"/>
</dbReference>
<reference evidence="10 11" key="1">
    <citation type="journal article" date="2015" name="Nature">
        <title>rRNA introns, odd ribosomes, and small enigmatic genomes across a large radiation of phyla.</title>
        <authorList>
            <person name="Brown C.T."/>
            <person name="Hug L.A."/>
            <person name="Thomas B.C."/>
            <person name="Sharon I."/>
            <person name="Castelle C.J."/>
            <person name="Singh A."/>
            <person name="Wilkins M.J."/>
            <person name="Williams K.H."/>
            <person name="Banfield J.F."/>
        </authorList>
    </citation>
    <scope>NUCLEOTIDE SEQUENCE [LARGE SCALE GENOMIC DNA]</scope>
</reference>
<dbReference type="NCBIfam" id="TIGR01036">
    <property type="entry name" value="pyrD_sub2"/>
    <property type="match status" value="1"/>
</dbReference>
<dbReference type="GO" id="GO:0006207">
    <property type="term" value="P:'de novo' pyrimidine nucleobase biosynthetic process"/>
    <property type="evidence" value="ECO:0007669"/>
    <property type="project" value="UniProtKB-UniRule"/>
</dbReference>
<keyword evidence="3" id="KW-0285">Flavoprotein</keyword>
<evidence type="ECO:0000256" key="7">
    <source>
        <dbReference type="ARBA" id="ARBA00023136"/>
    </source>
</evidence>
<evidence type="ECO:0000256" key="3">
    <source>
        <dbReference type="ARBA" id="ARBA00022630"/>
    </source>
</evidence>
<dbReference type="InterPro" id="IPR013785">
    <property type="entry name" value="Aldolase_TIM"/>
</dbReference>
<evidence type="ECO:0000313" key="10">
    <source>
        <dbReference type="EMBL" id="KKS42478.1"/>
    </source>
</evidence>
<name>A0A0G1BYI7_9BACT</name>
<dbReference type="GO" id="GO:0005737">
    <property type="term" value="C:cytoplasm"/>
    <property type="evidence" value="ECO:0007669"/>
    <property type="project" value="InterPro"/>
</dbReference>
<dbReference type="GO" id="GO:0009220">
    <property type="term" value="P:pyrimidine ribonucleotide biosynthetic process"/>
    <property type="evidence" value="ECO:0007669"/>
    <property type="project" value="UniProtKB-UniRule"/>
</dbReference>
<sequence>MPVRSGGKNINGVQRKYMFATTLEHWGYRHIAKPFFFRRDPEAVHDRICGIGKRLGGFTITRAVVRTLFCYQHPMLVQTIRGVRFPNPIGLTAGFDKNAELTQIMPAVGFGFEEIGSVTGESCEGNPKPRLWRLPKSKGLVVYYGLKNDGCEAIARRLRGRRFEIPIGTSVARTNCSETVPIEAGIADYVKAFRAFADIGAYFTVNVSCPNTCGGEPFTTPDRLELLLRALDPIYTYKPVFLKLPADLTHDELDALMDVASRHRVHGLIISNLTKRRDRPTINQTEIQGLDKGGIIGRPVFDPSNDLIAHAYRRINRHLILIGSGGVFSAEDAYEKIRLGAYLVQLATGLIFEGPQLIGEINRGLVRLLKRDGFSSVSEAVGSSVRPC</sequence>
<evidence type="ECO:0000256" key="4">
    <source>
        <dbReference type="ARBA" id="ARBA00022643"/>
    </source>
</evidence>